<comment type="catalytic activity">
    <reaction evidence="1">
        <text>ATP + H2O = ADP + phosphate + H(+)</text>
        <dbReference type="Rhea" id="RHEA:13065"/>
        <dbReference type="ChEBI" id="CHEBI:15377"/>
        <dbReference type="ChEBI" id="CHEBI:15378"/>
        <dbReference type="ChEBI" id="CHEBI:30616"/>
        <dbReference type="ChEBI" id="CHEBI:43474"/>
        <dbReference type="ChEBI" id="CHEBI:456216"/>
        <dbReference type="EC" id="5.6.2.3"/>
    </reaction>
</comment>
<comment type="cofactor">
    <cofactor evidence="1">
        <name>Mg(2+)</name>
        <dbReference type="ChEBI" id="CHEBI:18420"/>
    </cofactor>
</comment>
<proteinExistence type="inferred from homology"/>
<dbReference type="GO" id="GO:0043139">
    <property type="term" value="F:5'-3' DNA helicase activity"/>
    <property type="evidence" value="ECO:0007669"/>
    <property type="project" value="UniProtKB-EC"/>
</dbReference>
<dbReference type="GO" id="GO:0005524">
    <property type="term" value="F:ATP binding"/>
    <property type="evidence" value="ECO:0007669"/>
    <property type="project" value="UniProtKB-KW"/>
</dbReference>
<dbReference type="GO" id="GO:0006310">
    <property type="term" value="P:DNA recombination"/>
    <property type="evidence" value="ECO:0007669"/>
    <property type="project" value="UniProtKB-KW"/>
</dbReference>
<dbReference type="AlphaFoldDB" id="A0A6P7U8Y0"/>
<keyword evidence="1" id="KW-0378">Hydrolase</keyword>
<dbReference type="PANTHER" id="PTHR10492">
    <property type="match status" value="1"/>
</dbReference>
<dbReference type="InterPro" id="IPR027417">
    <property type="entry name" value="P-loop_NTPase"/>
</dbReference>
<dbReference type="Pfam" id="PF21530">
    <property type="entry name" value="Pif1_2B_dom"/>
    <property type="match status" value="1"/>
</dbReference>
<keyword evidence="1" id="KW-0347">Helicase</keyword>
<feature type="domain" description="DNA helicase Pif1-like DEAD-box helicase" evidence="2">
    <location>
        <begin position="264"/>
        <end position="474"/>
    </location>
</feature>
<gene>
    <name evidence="6" type="primary">LOC115231567</name>
    <name evidence="5" type="synonym">LOC115231566</name>
</gene>
<dbReference type="Pfam" id="PF05970">
    <property type="entry name" value="PIF1"/>
    <property type="match status" value="1"/>
</dbReference>
<dbReference type="GO" id="GO:0000723">
    <property type="term" value="P:telomere maintenance"/>
    <property type="evidence" value="ECO:0007669"/>
    <property type="project" value="InterPro"/>
</dbReference>
<dbReference type="InterPro" id="IPR049163">
    <property type="entry name" value="Pif1-like_2B_dom"/>
</dbReference>
<dbReference type="Proteomes" id="UP000515154">
    <property type="component" value="Unplaced"/>
</dbReference>
<dbReference type="KEGG" id="osn:115231566"/>
<keyword evidence="1" id="KW-0547">Nucleotide-binding</keyword>
<keyword evidence="4" id="KW-1185">Reference proteome</keyword>
<evidence type="ECO:0000259" key="3">
    <source>
        <dbReference type="Pfam" id="PF21530"/>
    </source>
</evidence>
<dbReference type="InterPro" id="IPR010285">
    <property type="entry name" value="DNA_helicase_pif1-like_DEAD"/>
</dbReference>
<keyword evidence="1" id="KW-0067">ATP-binding</keyword>
<protein>
    <recommendedName>
        <fullName evidence="1">ATP-dependent DNA helicase</fullName>
        <ecNumber evidence="1">5.6.2.3</ecNumber>
    </recommendedName>
</protein>
<dbReference type="SUPFAM" id="SSF52540">
    <property type="entry name" value="P-loop containing nucleoside triphosphate hydrolases"/>
    <property type="match status" value="2"/>
</dbReference>
<evidence type="ECO:0000313" key="4">
    <source>
        <dbReference type="Proteomes" id="UP000515154"/>
    </source>
</evidence>
<organism evidence="4 6">
    <name type="scientific">Octopus sinensis</name>
    <name type="common">East Asian common octopus</name>
    <dbReference type="NCBI Taxonomy" id="2607531"/>
    <lineage>
        <taxon>Eukaryota</taxon>
        <taxon>Metazoa</taxon>
        <taxon>Spiralia</taxon>
        <taxon>Lophotrochozoa</taxon>
        <taxon>Mollusca</taxon>
        <taxon>Cephalopoda</taxon>
        <taxon>Coleoidea</taxon>
        <taxon>Octopodiformes</taxon>
        <taxon>Octopoda</taxon>
        <taxon>Incirrata</taxon>
        <taxon>Octopodidae</taxon>
        <taxon>Octopus</taxon>
    </lineage>
</organism>
<evidence type="ECO:0000256" key="1">
    <source>
        <dbReference type="RuleBase" id="RU363044"/>
    </source>
</evidence>
<dbReference type="CDD" id="cd18809">
    <property type="entry name" value="SF1_C_RecD"/>
    <property type="match status" value="1"/>
</dbReference>
<dbReference type="GO" id="GO:0016787">
    <property type="term" value="F:hydrolase activity"/>
    <property type="evidence" value="ECO:0007669"/>
    <property type="project" value="UniProtKB-KW"/>
</dbReference>
<evidence type="ECO:0000259" key="2">
    <source>
        <dbReference type="Pfam" id="PF05970"/>
    </source>
</evidence>
<name>A0A6P7U8Y0_9MOLL</name>
<comment type="similarity">
    <text evidence="1">Belongs to the helicase family.</text>
</comment>
<keyword evidence="1" id="KW-0234">DNA repair</keyword>
<dbReference type="EC" id="5.6.2.3" evidence="1"/>
<reference evidence="5 6" key="1">
    <citation type="submission" date="2025-08" db="UniProtKB">
        <authorList>
            <consortium name="RefSeq"/>
        </authorList>
    </citation>
    <scope>IDENTIFICATION</scope>
</reference>
<evidence type="ECO:0000313" key="5">
    <source>
        <dbReference type="RefSeq" id="XP_029657420.1"/>
    </source>
</evidence>
<sequence length="714" mass="81008">MHLEVHLENGQRVYFNEENVQDQIQNPRNSTLMAFFELCTLDTFAKTLLYCEIPRYYRWETTGKKFKRRIRGEPVNGHPGIVSSDALGRVYTVHPNNAECYCVRLLLHNIRGPTFFTDLKTVDGVICATFREACFKLGLLEDDKSWDDALTEAGIFNMPSKIRYLFTLMLAYCNISNPLQLWEKHKEIMCEDILKRDAKSGFDEDIFNEGLLIINRSLESVIGKNICEYGFSVNSQNITNNLEYDKYNLEELQKILNEREPNLLEGQLRIYNEINRKIEENDGKIFFIDAPGGTGKTYLLNLLLAKARCNNKIAIAVASTGIAATLLDGGRTAHSMFKLPLNLAKDMEPVCNIKGNSLIGTIIRDCNLIVWDECTMVSKRAFEAVDRTFRDIKHSDSPFGGSVLVLAGDFRQTLPIIQRGTPADELNACLKSSYLWTLVKKISLNVNIRAQKSETNSFAKVLLNVGNGTLETNSEDFKVSLPPELCINVNRPEELLTSVYPNLEENYTCFDWLRERAILAPLNDEVHNINLDLLIKLPGMERIYKSVDVIMDQETACEYPVEFLNSLEPSGMPHHTLKLKVGAPVVLLRNLESPRLCNGTRLVITNLMSNIIEATILTGKNKGEDVYIPKIPIISDELPFRFKRLQFPLKLSFAMTINKSQGQTLKVVGLFLASECFSHGQLYVGCSRVGERENLFIYTKDCRTSNIVYQQALQ</sequence>
<dbReference type="RefSeq" id="XP_029657420.1">
    <property type="nucleotide sequence ID" value="XM_029801560.1"/>
</dbReference>
<dbReference type="GO" id="GO:0006281">
    <property type="term" value="P:DNA repair"/>
    <property type="evidence" value="ECO:0007669"/>
    <property type="project" value="UniProtKB-KW"/>
</dbReference>
<dbReference type="KEGG" id="osn:115231567"/>
<evidence type="ECO:0000313" key="6">
    <source>
        <dbReference type="RefSeq" id="XP_029657421.1"/>
    </source>
</evidence>
<dbReference type="RefSeq" id="XP_029657421.1">
    <property type="nucleotide sequence ID" value="XM_029801561.1"/>
</dbReference>
<keyword evidence="1" id="KW-0233">DNA recombination</keyword>
<keyword evidence="1" id="KW-0227">DNA damage</keyword>
<dbReference type="PANTHER" id="PTHR10492:SF57">
    <property type="entry name" value="ATP-DEPENDENT DNA HELICASE"/>
    <property type="match status" value="1"/>
</dbReference>
<feature type="domain" description="DNA helicase Pif1-like 2B" evidence="3">
    <location>
        <begin position="562"/>
        <end position="607"/>
    </location>
</feature>
<accession>A0A6P7U8Y0</accession>
<dbReference type="Gene3D" id="3.40.50.300">
    <property type="entry name" value="P-loop containing nucleotide triphosphate hydrolases"/>
    <property type="match status" value="1"/>
</dbReference>